<gene>
    <name evidence="1" type="ORF">PISMIDRAFT_688532</name>
</gene>
<reference evidence="2" key="2">
    <citation type="submission" date="2015-01" db="EMBL/GenBank/DDBJ databases">
        <title>Evolutionary Origins and Diversification of the Mycorrhizal Mutualists.</title>
        <authorList>
            <consortium name="DOE Joint Genome Institute"/>
            <consortium name="Mycorrhizal Genomics Consortium"/>
            <person name="Kohler A."/>
            <person name="Kuo A."/>
            <person name="Nagy L.G."/>
            <person name="Floudas D."/>
            <person name="Copeland A."/>
            <person name="Barry K.W."/>
            <person name="Cichocki N."/>
            <person name="Veneault-Fourrey C."/>
            <person name="LaButti K."/>
            <person name="Lindquist E.A."/>
            <person name="Lipzen A."/>
            <person name="Lundell T."/>
            <person name="Morin E."/>
            <person name="Murat C."/>
            <person name="Riley R."/>
            <person name="Ohm R."/>
            <person name="Sun H."/>
            <person name="Tunlid A."/>
            <person name="Henrissat B."/>
            <person name="Grigoriev I.V."/>
            <person name="Hibbett D.S."/>
            <person name="Martin F."/>
        </authorList>
    </citation>
    <scope>NUCLEOTIDE SEQUENCE [LARGE SCALE GENOMIC DNA]</scope>
    <source>
        <strain evidence="2">441</strain>
    </source>
</reference>
<sequence length="72" mass="7856">MSIETVVNAKRTRRKLVPKAVSESKDTFREVLISLTSDFQKAVACTQTPIRLSLNVGTITREGGHSKGANVL</sequence>
<dbReference type="HOGENOM" id="CLU_2723149_0_0_1"/>
<evidence type="ECO:0000313" key="1">
    <source>
        <dbReference type="EMBL" id="KIK13625.1"/>
    </source>
</evidence>
<dbReference type="Proteomes" id="UP000054018">
    <property type="component" value="Unassembled WGS sequence"/>
</dbReference>
<name>A0A0C9XMM0_9AGAM</name>
<protein>
    <submittedName>
        <fullName evidence="1">Uncharacterized protein</fullName>
    </submittedName>
</protein>
<proteinExistence type="predicted"/>
<dbReference type="EMBL" id="KN833984">
    <property type="protein sequence ID" value="KIK13625.1"/>
    <property type="molecule type" value="Genomic_DNA"/>
</dbReference>
<dbReference type="AlphaFoldDB" id="A0A0C9XMM0"/>
<reference evidence="1 2" key="1">
    <citation type="submission" date="2014-04" db="EMBL/GenBank/DDBJ databases">
        <authorList>
            <consortium name="DOE Joint Genome Institute"/>
            <person name="Kuo A."/>
            <person name="Kohler A."/>
            <person name="Costa M.D."/>
            <person name="Nagy L.G."/>
            <person name="Floudas D."/>
            <person name="Copeland A."/>
            <person name="Barry K.W."/>
            <person name="Cichocki N."/>
            <person name="Veneault-Fourrey C."/>
            <person name="LaButti K."/>
            <person name="Lindquist E.A."/>
            <person name="Lipzen A."/>
            <person name="Lundell T."/>
            <person name="Morin E."/>
            <person name="Murat C."/>
            <person name="Sun H."/>
            <person name="Tunlid A."/>
            <person name="Henrissat B."/>
            <person name="Grigoriev I.V."/>
            <person name="Hibbett D.S."/>
            <person name="Martin F."/>
            <person name="Nordberg H.P."/>
            <person name="Cantor M.N."/>
            <person name="Hua S.X."/>
        </authorList>
    </citation>
    <scope>NUCLEOTIDE SEQUENCE [LARGE SCALE GENOMIC DNA]</scope>
    <source>
        <strain evidence="1 2">441</strain>
    </source>
</reference>
<evidence type="ECO:0000313" key="2">
    <source>
        <dbReference type="Proteomes" id="UP000054018"/>
    </source>
</evidence>
<organism evidence="1 2">
    <name type="scientific">Pisolithus microcarpus 441</name>
    <dbReference type="NCBI Taxonomy" id="765257"/>
    <lineage>
        <taxon>Eukaryota</taxon>
        <taxon>Fungi</taxon>
        <taxon>Dikarya</taxon>
        <taxon>Basidiomycota</taxon>
        <taxon>Agaricomycotina</taxon>
        <taxon>Agaricomycetes</taxon>
        <taxon>Agaricomycetidae</taxon>
        <taxon>Boletales</taxon>
        <taxon>Sclerodermatineae</taxon>
        <taxon>Pisolithaceae</taxon>
        <taxon>Pisolithus</taxon>
    </lineage>
</organism>
<accession>A0A0C9XMM0</accession>
<keyword evidence="2" id="KW-1185">Reference proteome</keyword>